<sequence>MSKRSRGKESASVSTKGSKEQGGRVRALLTRLSAHDLEGIKVVIRRPYLPDLPTSSPPVIETSLDDPTSLVVHRRVQHTIGSSLPSVSLMQYLVYVRNLTSQHCQLSTFYCR</sequence>
<evidence type="ECO:0000256" key="1">
    <source>
        <dbReference type="SAM" id="MobiDB-lite"/>
    </source>
</evidence>
<reference evidence="2" key="1">
    <citation type="journal article" date="2016" name="Sci. Rep.">
        <title>Molecular characterization of firefly nuptial gifts: a multi-omics approach sheds light on postcopulatory sexual selection.</title>
        <authorList>
            <person name="Al-Wathiqui N."/>
            <person name="Fallon T.R."/>
            <person name="South A."/>
            <person name="Weng J.K."/>
            <person name="Lewis S.M."/>
        </authorList>
    </citation>
    <scope>NUCLEOTIDE SEQUENCE</scope>
</reference>
<evidence type="ECO:0000313" key="2">
    <source>
        <dbReference type="EMBL" id="JAV52974.1"/>
    </source>
</evidence>
<organism evidence="2">
    <name type="scientific">Photinus pyralis</name>
    <name type="common">Common eastern firefly</name>
    <name type="synonym">Lampyris pyralis</name>
    <dbReference type="NCBI Taxonomy" id="7054"/>
    <lineage>
        <taxon>Eukaryota</taxon>
        <taxon>Metazoa</taxon>
        <taxon>Ecdysozoa</taxon>
        <taxon>Arthropoda</taxon>
        <taxon>Hexapoda</taxon>
        <taxon>Insecta</taxon>
        <taxon>Pterygota</taxon>
        <taxon>Neoptera</taxon>
        <taxon>Endopterygota</taxon>
        <taxon>Coleoptera</taxon>
        <taxon>Polyphaga</taxon>
        <taxon>Elateriformia</taxon>
        <taxon>Elateroidea</taxon>
        <taxon>Lampyridae</taxon>
        <taxon>Lampyrinae</taxon>
        <taxon>Photinus</taxon>
    </lineage>
</organism>
<dbReference type="EMBL" id="GEZM01100183">
    <property type="protein sequence ID" value="JAV52974.1"/>
    <property type="molecule type" value="Transcribed_RNA"/>
</dbReference>
<dbReference type="AlphaFoldDB" id="A0A1Y1JUL0"/>
<dbReference type="EMBL" id="GEZM01100159">
    <property type="protein sequence ID" value="JAV52984.1"/>
    <property type="molecule type" value="Transcribed_RNA"/>
</dbReference>
<accession>A0A1Y1JUL0</accession>
<protein>
    <submittedName>
        <fullName evidence="2">Uncharacterized protein</fullName>
    </submittedName>
</protein>
<name>A0A1Y1JUL0_PHOPY</name>
<proteinExistence type="predicted"/>
<feature type="region of interest" description="Disordered" evidence="1">
    <location>
        <begin position="1"/>
        <end position="24"/>
    </location>
</feature>